<accession>S3DJZ8</accession>
<evidence type="ECO:0000313" key="2">
    <source>
        <dbReference type="EMBL" id="EPE32376.1"/>
    </source>
</evidence>
<keyword evidence="1" id="KW-0472">Membrane</keyword>
<dbReference type="AlphaFoldDB" id="S3DJZ8"/>
<evidence type="ECO:0000313" key="3">
    <source>
        <dbReference type="Proteomes" id="UP000016922"/>
    </source>
</evidence>
<dbReference type="OrthoDB" id="5309803at2759"/>
<dbReference type="KEGG" id="glz:GLAREA_07509"/>
<evidence type="ECO:0000256" key="1">
    <source>
        <dbReference type="SAM" id="Phobius"/>
    </source>
</evidence>
<dbReference type="GeneID" id="19466562"/>
<organism evidence="2 3">
    <name type="scientific">Glarea lozoyensis (strain ATCC 20868 / MF5171)</name>
    <dbReference type="NCBI Taxonomy" id="1116229"/>
    <lineage>
        <taxon>Eukaryota</taxon>
        <taxon>Fungi</taxon>
        <taxon>Dikarya</taxon>
        <taxon>Ascomycota</taxon>
        <taxon>Pezizomycotina</taxon>
        <taxon>Leotiomycetes</taxon>
        <taxon>Helotiales</taxon>
        <taxon>Helotiaceae</taxon>
        <taxon>Glarea</taxon>
    </lineage>
</organism>
<dbReference type="HOGENOM" id="CLU_116849_1_1_1"/>
<sequence>MPESLRFIEIWAVRIFVLLGFIAIGPWLLLIIYDALLYVFRTATYEIPYIGGRARNRPRPRAPSLSERPNGIARRLTLPGVSAAGEAADIASGLKKRAQKLGHDINDGSAVEE</sequence>
<dbReference type="OMA" id="WAIRIFL"/>
<keyword evidence="3" id="KW-1185">Reference proteome</keyword>
<gene>
    <name evidence="2" type="ORF">GLAREA_07509</name>
</gene>
<protein>
    <submittedName>
        <fullName evidence="2">Uncharacterized protein</fullName>
    </submittedName>
</protein>
<dbReference type="EMBL" id="KE145359">
    <property type="protein sequence ID" value="EPE32376.1"/>
    <property type="molecule type" value="Genomic_DNA"/>
</dbReference>
<feature type="transmembrane region" description="Helical" evidence="1">
    <location>
        <begin position="12"/>
        <end position="33"/>
    </location>
</feature>
<dbReference type="eggNOG" id="ENOG502SU96">
    <property type="taxonomic scope" value="Eukaryota"/>
</dbReference>
<name>S3DJZ8_GLAL2</name>
<keyword evidence="1" id="KW-1133">Transmembrane helix</keyword>
<dbReference type="Proteomes" id="UP000016922">
    <property type="component" value="Unassembled WGS sequence"/>
</dbReference>
<keyword evidence="1" id="KW-0812">Transmembrane</keyword>
<dbReference type="RefSeq" id="XP_008080388.1">
    <property type="nucleotide sequence ID" value="XM_008082197.1"/>
</dbReference>
<proteinExistence type="predicted"/>
<reference evidence="2 3" key="1">
    <citation type="journal article" date="2013" name="BMC Genomics">
        <title>Genomics-driven discovery of the pneumocandin biosynthetic gene cluster in the fungus Glarea lozoyensis.</title>
        <authorList>
            <person name="Chen L."/>
            <person name="Yue Q."/>
            <person name="Zhang X."/>
            <person name="Xiang M."/>
            <person name="Wang C."/>
            <person name="Li S."/>
            <person name="Che Y."/>
            <person name="Ortiz-Lopez F.J."/>
            <person name="Bills G.F."/>
            <person name="Liu X."/>
            <person name="An Z."/>
        </authorList>
    </citation>
    <scope>NUCLEOTIDE SEQUENCE [LARGE SCALE GENOMIC DNA]</scope>
    <source>
        <strain evidence="3">ATCC 20868 / MF5171</strain>
    </source>
</reference>